<dbReference type="SMART" id="SM00963">
    <property type="entry name" value="SRP54_N"/>
    <property type="match status" value="1"/>
</dbReference>
<evidence type="ECO:0000313" key="12">
    <source>
        <dbReference type="EMBL" id="BAP58479.1"/>
    </source>
</evidence>
<evidence type="ECO:0000256" key="7">
    <source>
        <dbReference type="ARBA" id="ARBA00023170"/>
    </source>
</evidence>
<dbReference type="FunFam" id="1.20.120.140:FF:000002">
    <property type="entry name" value="Signal recognition particle receptor FtsY"/>
    <property type="match status" value="1"/>
</dbReference>
<dbReference type="InterPro" id="IPR004390">
    <property type="entry name" value="SR_rcpt_FtsY"/>
</dbReference>
<evidence type="ECO:0000256" key="3">
    <source>
        <dbReference type="ARBA" id="ARBA00022741"/>
    </source>
</evidence>
<feature type="binding site" evidence="10">
    <location>
        <begin position="305"/>
        <end position="308"/>
    </location>
    <ligand>
        <name>GTP</name>
        <dbReference type="ChEBI" id="CHEBI:37565"/>
    </ligand>
</feature>
<evidence type="ECO:0000313" key="13">
    <source>
        <dbReference type="Proteomes" id="UP000031627"/>
    </source>
</evidence>
<organism evidence="12 13">
    <name type="scientific">Candidatus Tachikawaea gelatinosa</name>
    <dbReference type="NCBI Taxonomy" id="1410383"/>
    <lineage>
        <taxon>Bacteria</taxon>
        <taxon>Pseudomonadati</taxon>
        <taxon>Pseudomonadota</taxon>
        <taxon>Gammaproteobacteria</taxon>
        <taxon>Enterobacterales</taxon>
        <taxon>Enterobacteriaceae</taxon>
        <taxon>Candidatus Tachikawaea</taxon>
    </lineage>
</organism>
<dbReference type="InterPro" id="IPR013822">
    <property type="entry name" value="Signal_recog_particl_SRP54_hlx"/>
</dbReference>
<dbReference type="EC" id="3.6.5.4" evidence="10"/>
<keyword evidence="7 10" id="KW-0675">Receptor</keyword>
<accession>A0A090ALG2</accession>
<dbReference type="OrthoDB" id="9804720at2"/>
<dbReference type="PROSITE" id="PS00300">
    <property type="entry name" value="SRP54"/>
    <property type="match status" value="1"/>
</dbReference>
<dbReference type="Gene3D" id="1.20.120.140">
    <property type="entry name" value="Signal recognition particle SRP54, nucleotide-binding domain"/>
    <property type="match status" value="1"/>
</dbReference>
<comment type="catalytic activity">
    <reaction evidence="8 10">
        <text>GTP + H2O = GDP + phosphate + H(+)</text>
        <dbReference type="Rhea" id="RHEA:19669"/>
        <dbReference type="ChEBI" id="CHEBI:15377"/>
        <dbReference type="ChEBI" id="CHEBI:15378"/>
        <dbReference type="ChEBI" id="CHEBI:37565"/>
        <dbReference type="ChEBI" id="CHEBI:43474"/>
        <dbReference type="ChEBI" id="CHEBI:58189"/>
        <dbReference type="EC" id="3.6.5.4"/>
    </reaction>
</comment>
<evidence type="ECO:0000256" key="2">
    <source>
        <dbReference type="ARBA" id="ARBA00022490"/>
    </source>
</evidence>
<evidence type="ECO:0000256" key="8">
    <source>
        <dbReference type="ARBA" id="ARBA00048027"/>
    </source>
</evidence>
<dbReference type="FunFam" id="3.40.50.300:FF:000053">
    <property type="entry name" value="Signal recognition particle receptor FtsY"/>
    <property type="match status" value="1"/>
</dbReference>
<dbReference type="Pfam" id="PF00448">
    <property type="entry name" value="SRP54"/>
    <property type="match status" value="1"/>
</dbReference>
<comment type="subunit">
    <text evidence="10">Part of the signal recognition particle protein translocation system, which is composed of SRP and FtsY. SRP is a ribonucleoprotein composed of Ffh and a 4.5S RNA molecule.</text>
</comment>
<dbReference type="NCBIfam" id="TIGR00064">
    <property type="entry name" value="ftsY"/>
    <property type="match status" value="1"/>
</dbReference>
<keyword evidence="1 10" id="KW-1003">Cell membrane</keyword>
<evidence type="ECO:0000259" key="11">
    <source>
        <dbReference type="PROSITE" id="PS00300"/>
    </source>
</evidence>
<evidence type="ECO:0000256" key="5">
    <source>
        <dbReference type="ARBA" id="ARBA00023134"/>
    </source>
</evidence>
<dbReference type="SMART" id="SM00382">
    <property type="entry name" value="AAA"/>
    <property type="match status" value="1"/>
</dbReference>
<keyword evidence="6 10" id="KW-0472">Membrane</keyword>
<keyword evidence="13" id="KW-1185">Reference proteome</keyword>
<sequence>MKKEKKNYFFDLFNFKKKNKENLQHVNFNEEKNQTLKKNIFALDKSQKKTNDGFFYRLKKSLLKTSKNIGSGLKKLFFNRKIDDALFEELEEQLLIADVGINTTNKILKNITKKLSKKELDNAEIVYSLLKKEMISILEKVEKPIKISKKNPFIIIIIGVNGSGKTTTIGKLAHYYQSLNKSVILAAGDTFRAAAKEQLEVWGKRNNILVVKKNDCRDSAAVIFEAIQIAKKKKSDILIADTSGRIHNNNSLMKELEKIICVIKKIDPNAPHEVMLTIDANNGQNSIIQAKIFKEKIGVNGIILTKLDGTAKGGVIFSIAENFNIPIRYIGIGEKINDLRSFNAKDFVNALFN</sequence>
<dbReference type="HAMAP" id="MF_00920">
    <property type="entry name" value="FtsY"/>
    <property type="match status" value="1"/>
</dbReference>
<dbReference type="HOGENOM" id="CLU_009301_0_2_6"/>
<dbReference type="AlphaFoldDB" id="A0A090ALG2"/>
<evidence type="ECO:0000256" key="9">
    <source>
        <dbReference type="ARBA" id="ARBA00053570"/>
    </source>
</evidence>
<protein>
    <recommendedName>
        <fullName evidence="10">Signal recognition particle receptor FtsY</fullName>
        <shortName evidence="10">SRP receptor</shortName>
        <ecNumber evidence="10">3.6.5.4</ecNumber>
    </recommendedName>
</protein>
<proteinExistence type="inferred from homology"/>
<dbReference type="GO" id="GO:0005525">
    <property type="term" value="F:GTP binding"/>
    <property type="evidence" value="ECO:0007669"/>
    <property type="project" value="UniProtKB-UniRule"/>
</dbReference>
<dbReference type="InterPro" id="IPR000897">
    <property type="entry name" value="SRP54_GTPase_dom"/>
</dbReference>
<feature type="domain" description="SRP54-type proteins GTP-binding" evidence="11">
    <location>
        <begin position="326"/>
        <end position="339"/>
    </location>
</feature>
<comment type="function">
    <text evidence="9 10">Involved in targeting and insertion of nascent membrane proteins into the cytoplasmic membrane. Acts as a receptor for the complex formed by the signal recognition particle (SRP) and the ribosome-nascent chain (RNC). Interaction with SRP-RNC leads to the transfer of the RNC complex to the Sec translocase for insertion into the membrane, the hydrolysis of GTP by both Ffh and FtsY, and the dissociation of the SRP-FtsY complex into the individual components.</text>
</comment>
<keyword evidence="4 10" id="KW-0378">Hydrolase</keyword>
<dbReference type="InterPro" id="IPR036225">
    <property type="entry name" value="SRP/SRP_N"/>
</dbReference>
<dbReference type="STRING" id="1410383.TGUWTKB_2350"/>
<evidence type="ECO:0000256" key="10">
    <source>
        <dbReference type="HAMAP-Rule" id="MF_00920"/>
    </source>
</evidence>
<reference evidence="12 13" key="2">
    <citation type="journal article" date="2014" name="Curr. Biol.">
        <title>Symbiont-Supplemented Maternal Investment Underpinning Host's Ecological Adaptation.</title>
        <authorList>
            <person name="Kaiwa N."/>
            <person name="Hosokawa T."/>
            <person name="Nikoh N."/>
            <person name="Tanahashi M."/>
            <person name="Moriyama M."/>
            <person name="Meng X.Y."/>
            <person name="Maeda T."/>
            <person name="Yamaguchi K."/>
            <person name="Shigenobu S."/>
            <person name="Ito M."/>
            <person name="Fukatsu T."/>
        </authorList>
    </citation>
    <scope>NUCLEOTIDE SEQUENCE [LARGE SCALE GENOMIC DNA]</scope>
    <source>
        <strain evidence="12 13">UwTKB</strain>
    </source>
</reference>
<evidence type="ECO:0000256" key="6">
    <source>
        <dbReference type="ARBA" id="ARBA00023136"/>
    </source>
</evidence>
<reference evidence="13" key="1">
    <citation type="submission" date="2013-11" db="EMBL/GenBank/DDBJ databases">
        <title>Symbiont-containing voluminous jelly as an extraordinary maternal gift for overwintering insect nymphs.</title>
        <authorList>
            <person name="Kaiwa N."/>
            <person name="Hosokawa T."/>
            <person name="Nikoh N."/>
            <person name="Meng X.Y."/>
            <person name="Tanahashi M."/>
            <person name="Moriyama M."/>
            <person name="Maeda T."/>
            <person name="Yamaguchi K."/>
            <person name="Shigenobu S."/>
            <person name="Ito M."/>
            <person name="Fukatsu T."/>
        </authorList>
    </citation>
    <scope>NUCLEOTIDE SEQUENCE [LARGE SCALE GENOMIC DNA]</scope>
    <source>
        <strain evidence="13">UwTKB</strain>
    </source>
</reference>
<keyword evidence="3 10" id="KW-0547">Nucleotide-binding</keyword>
<dbReference type="CDD" id="cd17874">
    <property type="entry name" value="FtsY"/>
    <property type="match status" value="1"/>
</dbReference>
<name>A0A090ALG2_9ENTR</name>
<dbReference type="InterPro" id="IPR003593">
    <property type="entry name" value="AAA+_ATPase"/>
</dbReference>
<dbReference type="Pfam" id="PF02881">
    <property type="entry name" value="SRP54_N"/>
    <property type="match status" value="1"/>
</dbReference>
<dbReference type="SMART" id="SM00962">
    <property type="entry name" value="SRP54"/>
    <property type="match status" value="1"/>
</dbReference>
<evidence type="ECO:0000256" key="4">
    <source>
        <dbReference type="ARBA" id="ARBA00022801"/>
    </source>
</evidence>
<dbReference type="Proteomes" id="UP000031627">
    <property type="component" value="Chromosome"/>
</dbReference>
<dbReference type="Gene3D" id="3.40.50.300">
    <property type="entry name" value="P-loop containing nucleotide triphosphate hydrolases"/>
    <property type="match status" value="1"/>
</dbReference>
<gene>
    <name evidence="10 12" type="primary">ftsY</name>
    <name evidence="12" type="ORF">TGUWTKB_2350</name>
</gene>
<comment type="similarity">
    <text evidence="10">Belongs to the GTP-binding SRP family. FtsY subfamily.</text>
</comment>
<dbReference type="GO" id="GO:0006614">
    <property type="term" value="P:SRP-dependent cotranslational protein targeting to membrane"/>
    <property type="evidence" value="ECO:0007669"/>
    <property type="project" value="InterPro"/>
</dbReference>
<dbReference type="PANTHER" id="PTHR43134:SF1">
    <property type="entry name" value="SIGNAL RECOGNITION PARTICLE RECEPTOR SUBUNIT ALPHA"/>
    <property type="match status" value="1"/>
</dbReference>
<dbReference type="InterPro" id="IPR042101">
    <property type="entry name" value="SRP54_N_sf"/>
</dbReference>
<dbReference type="GO" id="GO:0003924">
    <property type="term" value="F:GTPase activity"/>
    <property type="evidence" value="ECO:0007669"/>
    <property type="project" value="UniProtKB-UniRule"/>
</dbReference>
<dbReference type="EMBL" id="AP014521">
    <property type="protein sequence ID" value="BAP58479.1"/>
    <property type="molecule type" value="Genomic_DNA"/>
</dbReference>
<evidence type="ECO:0000256" key="1">
    <source>
        <dbReference type="ARBA" id="ARBA00022475"/>
    </source>
</evidence>
<dbReference type="InterPro" id="IPR027417">
    <property type="entry name" value="P-loop_NTPase"/>
</dbReference>
<dbReference type="GO" id="GO:0005047">
    <property type="term" value="F:signal recognition particle binding"/>
    <property type="evidence" value="ECO:0007669"/>
    <property type="project" value="TreeGrafter"/>
</dbReference>
<keyword evidence="2 10" id="KW-0963">Cytoplasm</keyword>
<feature type="binding site" evidence="10">
    <location>
        <begin position="159"/>
        <end position="166"/>
    </location>
    <ligand>
        <name>GTP</name>
        <dbReference type="ChEBI" id="CHEBI:37565"/>
    </ligand>
</feature>
<keyword evidence="5 10" id="KW-0342">GTP-binding</keyword>
<dbReference type="GO" id="GO:0005737">
    <property type="term" value="C:cytoplasm"/>
    <property type="evidence" value="ECO:0007669"/>
    <property type="project" value="UniProtKB-SubCell"/>
</dbReference>
<dbReference type="SUPFAM" id="SSF47364">
    <property type="entry name" value="Domain of the SRP/SRP receptor G-proteins"/>
    <property type="match status" value="1"/>
</dbReference>
<dbReference type="KEGG" id="sbw:TGUWTKB_2350"/>
<comment type="subcellular location">
    <subcellularLocation>
        <location evidence="10">Cell membrane</location>
        <topology evidence="10">Peripheral membrane protein</topology>
        <orientation evidence="10">Cytoplasmic side</orientation>
    </subcellularLocation>
    <subcellularLocation>
        <location evidence="10">Cytoplasm</location>
    </subcellularLocation>
</comment>
<dbReference type="PANTHER" id="PTHR43134">
    <property type="entry name" value="SIGNAL RECOGNITION PARTICLE RECEPTOR SUBUNIT ALPHA"/>
    <property type="match status" value="1"/>
</dbReference>
<dbReference type="GO" id="GO:0005886">
    <property type="term" value="C:plasma membrane"/>
    <property type="evidence" value="ECO:0007669"/>
    <property type="project" value="UniProtKB-SubCell"/>
</dbReference>
<feature type="binding site" evidence="10">
    <location>
        <begin position="241"/>
        <end position="245"/>
    </location>
    <ligand>
        <name>GTP</name>
        <dbReference type="ChEBI" id="CHEBI:37565"/>
    </ligand>
</feature>
<dbReference type="SUPFAM" id="SSF52540">
    <property type="entry name" value="P-loop containing nucleoside triphosphate hydrolases"/>
    <property type="match status" value="1"/>
</dbReference>